<dbReference type="KEGG" id="aev:EI546_13895"/>
<dbReference type="RefSeq" id="WP_128251110.1">
    <property type="nucleotide sequence ID" value="NZ_CP034951.1"/>
</dbReference>
<evidence type="ECO:0000256" key="1">
    <source>
        <dbReference type="SAM" id="MobiDB-lite"/>
    </source>
</evidence>
<sequence length="183" mass="21231">MHPYIPHLLSDIAAAHQDESSEDFYVDDISEDQAFEKHIEEVERYIKGGEPPHTFGYYCGLQTINFPPPEQLESDDLQKVCDAFKQMMETWNLSIDFPDNLPLPMAYSLTVDTLNAKTDIPKLGMRVFDFCSGYAPDCELESYCPCLKFWNEDEEDLSFDMDKDARENRAENNDYLDKDELPF</sequence>
<feature type="region of interest" description="Disordered" evidence="1">
    <location>
        <begin position="161"/>
        <end position="183"/>
    </location>
</feature>
<protein>
    <submittedName>
        <fullName evidence="2">Uncharacterized protein</fullName>
    </submittedName>
</protein>
<evidence type="ECO:0000313" key="3">
    <source>
        <dbReference type="Proteomes" id="UP000285517"/>
    </source>
</evidence>
<accession>A0A410G6D1</accession>
<gene>
    <name evidence="2" type="ORF">EI546_13895</name>
</gene>
<name>A0A410G6D1_9FLAO</name>
<dbReference type="EMBL" id="CP034951">
    <property type="protein sequence ID" value="QAA82745.1"/>
    <property type="molecule type" value="Genomic_DNA"/>
</dbReference>
<organism evidence="2 3">
    <name type="scientific">Aequorivita ciconiae</name>
    <dbReference type="NCBI Taxonomy" id="2494375"/>
    <lineage>
        <taxon>Bacteria</taxon>
        <taxon>Pseudomonadati</taxon>
        <taxon>Bacteroidota</taxon>
        <taxon>Flavobacteriia</taxon>
        <taxon>Flavobacteriales</taxon>
        <taxon>Flavobacteriaceae</taxon>
        <taxon>Aequorivita</taxon>
    </lineage>
</organism>
<reference evidence="2 3" key="1">
    <citation type="submission" date="2019-01" db="EMBL/GenBank/DDBJ databases">
        <title>Complete genome sequencing of Aequorivita sp. H23M31.</title>
        <authorList>
            <person name="Bae J.-W."/>
        </authorList>
    </citation>
    <scope>NUCLEOTIDE SEQUENCE [LARGE SCALE GENOMIC DNA]</scope>
    <source>
        <strain evidence="2 3">H23M31</strain>
    </source>
</reference>
<dbReference type="OrthoDB" id="1441229at2"/>
<keyword evidence="3" id="KW-1185">Reference proteome</keyword>
<dbReference type="Proteomes" id="UP000285517">
    <property type="component" value="Chromosome"/>
</dbReference>
<dbReference type="AlphaFoldDB" id="A0A410G6D1"/>
<evidence type="ECO:0000313" key="2">
    <source>
        <dbReference type="EMBL" id="QAA82745.1"/>
    </source>
</evidence>
<proteinExistence type="predicted"/>